<protein>
    <submittedName>
        <fullName evidence="1">Zinc finger MYM-type protein 6-like</fullName>
    </submittedName>
</protein>
<accession>A0A6G0Z8A9</accession>
<dbReference type="AlphaFoldDB" id="A0A6G0Z8A9"/>
<organism evidence="1 2">
    <name type="scientific">Aphis craccivora</name>
    <name type="common">Cowpea aphid</name>
    <dbReference type="NCBI Taxonomy" id="307492"/>
    <lineage>
        <taxon>Eukaryota</taxon>
        <taxon>Metazoa</taxon>
        <taxon>Ecdysozoa</taxon>
        <taxon>Arthropoda</taxon>
        <taxon>Hexapoda</taxon>
        <taxon>Insecta</taxon>
        <taxon>Pterygota</taxon>
        <taxon>Neoptera</taxon>
        <taxon>Paraneoptera</taxon>
        <taxon>Hemiptera</taxon>
        <taxon>Sternorrhyncha</taxon>
        <taxon>Aphidomorpha</taxon>
        <taxon>Aphidoidea</taxon>
        <taxon>Aphididae</taxon>
        <taxon>Aphidini</taxon>
        <taxon>Aphis</taxon>
        <taxon>Aphis</taxon>
    </lineage>
</organism>
<reference evidence="1 2" key="1">
    <citation type="submission" date="2019-08" db="EMBL/GenBank/DDBJ databases">
        <title>Whole genome of Aphis craccivora.</title>
        <authorList>
            <person name="Voronova N.V."/>
            <person name="Shulinski R.S."/>
            <person name="Bandarenka Y.V."/>
            <person name="Zhorov D.G."/>
            <person name="Warner D."/>
        </authorList>
    </citation>
    <scope>NUCLEOTIDE SEQUENCE [LARGE SCALE GENOMIC DNA]</scope>
    <source>
        <strain evidence="1">180601</strain>
        <tissue evidence="1">Whole Body</tissue>
    </source>
</reference>
<dbReference type="EMBL" id="VUJU01001104">
    <property type="protein sequence ID" value="KAF0766798.1"/>
    <property type="molecule type" value="Genomic_DNA"/>
</dbReference>
<keyword evidence="2" id="KW-1185">Reference proteome</keyword>
<sequence length="78" mass="8919">VSNRTIHQDLNIPSISTLSSHHYNNFHINTFNHPNPLISKLSSGTIPGNPLRCLKRKWPRDLLNNFYSSTLCIKLPQP</sequence>
<dbReference type="Proteomes" id="UP000478052">
    <property type="component" value="Unassembled WGS sequence"/>
</dbReference>
<evidence type="ECO:0000313" key="2">
    <source>
        <dbReference type="Proteomes" id="UP000478052"/>
    </source>
</evidence>
<evidence type="ECO:0000313" key="1">
    <source>
        <dbReference type="EMBL" id="KAF0766798.1"/>
    </source>
</evidence>
<name>A0A6G0Z8A9_APHCR</name>
<proteinExistence type="predicted"/>
<comment type="caution">
    <text evidence="1">The sequence shown here is derived from an EMBL/GenBank/DDBJ whole genome shotgun (WGS) entry which is preliminary data.</text>
</comment>
<feature type="non-terminal residue" evidence="1">
    <location>
        <position position="1"/>
    </location>
</feature>
<gene>
    <name evidence="1" type="ORF">FWK35_00017116</name>
</gene>